<dbReference type="PROSITE" id="PS00131">
    <property type="entry name" value="CARBOXYPEPT_SER_SER"/>
    <property type="match status" value="1"/>
</dbReference>
<dbReference type="SUPFAM" id="SSF53474">
    <property type="entry name" value="alpha/beta-Hydrolases"/>
    <property type="match status" value="1"/>
</dbReference>
<dbReference type="GO" id="GO:0004185">
    <property type="term" value="F:serine-type carboxypeptidase activity"/>
    <property type="evidence" value="ECO:0007669"/>
    <property type="project" value="UniProtKB-UniRule"/>
</dbReference>
<accession>A0A485K3F7</accession>
<protein>
    <recommendedName>
        <fullName evidence="2">Carboxypeptidase</fullName>
        <ecNumber evidence="2">3.4.16.-</ecNumber>
    </recommendedName>
</protein>
<name>A0A485K3F7_9STRA</name>
<dbReference type="Proteomes" id="UP000332933">
    <property type="component" value="Unassembled WGS sequence"/>
</dbReference>
<evidence type="ECO:0000313" key="5">
    <source>
        <dbReference type="EMBL" id="VFT77595.1"/>
    </source>
</evidence>
<reference evidence="5 6" key="1">
    <citation type="submission" date="2019-03" db="EMBL/GenBank/DDBJ databases">
        <authorList>
            <person name="Gaulin E."/>
            <person name="Dumas B."/>
        </authorList>
    </citation>
    <scope>NUCLEOTIDE SEQUENCE [LARGE SCALE GENOMIC DNA]</scope>
    <source>
        <strain evidence="5">CBS 568.67</strain>
    </source>
</reference>
<evidence type="ECO:0000256" key="2">
    <source>
        <dbReference type="RuleBase" id="RU361156"/>
    </source>
</evidence>
<dbReference type="PRINTS" id="PR00724">
    <property type="entry name" value="CRBOXYPTASEC"/>
</dbReference>
<dbReference type="EC" id="3.4.16.-" evidence="2"/>
<dbReference type="FunFam" id="3.40.50.12670:FF:000002">
    <property type="entry name" value="Carboxypeptidase"/>
    <property type="match status" value="1"/>
</dbReference>
<keyword evidence="2" id="KW-0121">Carboxypeptidase</keyword>
<reference evidence="4" key="2">
    <citation type="submission" date="2019-06" db="EMBL/GenBank/DDBJ databases">
        <title>Genomics analysis of Aphanomyces spp. identifies a new class of oomycete effector associated with host adaptation.</title>
        <authorList>
            <person name="Gaulin E."/>
        </authorList>
    </citation>
    <scope>NUCLEOTIDE SEQUENCE</scope>
    <source>
        <strain evidence="4">CBS 578.67</strain>
    </source>
</reference>
<organism evidence="5 6">
    <name type="scientific">Aphanomyces stellatus</name>
    <dbReference type="NCBI Taxonomy" id="120398"/>
    <lineage>
        <taxon>Eukaryota</taxon>
        <taxon>Sar</taxon>
        <taxon>Stramenopiles</taxon>
        <taxon>Oomycota</taxon>
        <taxon>Saprolegniomycetes</taxon>
        <taxon>Saprolegniales</taxon>
        <taxon>Verrucalvaceae</taxon>
        <taxon>Aphanomyces</taxon>
    </lineage>
</organism>
<dbReference type="PANTHER" id="PTHR11802">
    <property type="entry name" value="SERINE PROTEASE FAMILY S10 SERINE CARBOXYPEPTIDASE"/>
    <property type="match status" value="1"/>
</dbReference>
<keyword evidence="3" id="KW-0812">Transmembrane</keyword>
<evidence type="ECO:0000256" key="1">
    <source>
        <dbReference type="ARBA" id="ARBA00009431"/>
    </source>
</evidence>
<proteinExistence type="inferred from homology"/>
<dbReference type="Pfam" id="PF00450">
    <property type="entry name" value="Peptidase_S10"/>
    <property type="match status" value="1"/>
</dbReference>
<evidence type="ECO:0000256" key="3">
    <source>
        <dbReference type="SAM" id="Phobius"/>
    </source>
</evidence>
<keyword evidence="3" id="KW-1133">Transmembrane helix</keyword>
<dbReference type="InterPro" id="IPR018202">
    <property type="entry name" value="Ser_caboxypep_ser_AS"/>
</dbReference>
<sequence length="603" mass="67147">MDIEYASNCCVNACRCRGHVLNVVCGKTAVSTPTIRMYYDQTIQIVRVLECRVEHRNDPDDFEFRTRTDLAMWTAAIFLAGLTAATGIPNPHKITSLPNYADSKSINFDQYAGFISLPSNSQKMFYWLTESESSPSSDPLVLWLNGGPGCSSLGGFFAELGPFVVESDLTVKRNPYAWNRKANMIFLESPAGVGFSQPKPNDTDLNDDITATHTYEFLMQFYAMYPTYVNRPFYVMGESYAGMYVPHLVAKLVASPIAHVNLTGFALGNPLTDQTIDGNAQMDYMYSHGLISIESYETLQAVCPPQIMWQCLYQKPNCTVACAAAVMEATFSADVNAFDGYYIQGDKCLLEDNQIGTLKSHGIRPNTHRGMIGPCTEKFAQAYLNLPSVQQAIHAITSTEAVPWLSCVLLNYTMTMSALPKYPPILKAGVRALIYSGDSDAVINFIGTQRWITKKGLNLTVVDPWKAWFGPDKQLAGYTERYTNLTFMTVKGGGHMVPSTRPLHALYMIECFLYGNNACANFSYPKDALEYLSGADLSADPSLKSETILPRVTPHHYLWFGIGLMGVVAIVFFVWRHYATHETKKDEVKYTELTAEAKPVYSQ</sequence>
<dbReference type="GO" id="GO:0006508">
    <property type="term" value="P:proteolysis"/>
    <property type="evidence" value="ECO:0007669"/>
    <property type="project" value="UniProtKB-KW"/>
</dbReference>
<evidence type="ECO:0000313" key="4">
    <source>
        <dbReference type="EMBL" id="KAF0720359.1"/>
    </source>
</evidence>
<evidence type="ECO:0000313" key="6">
    <source>
        <dbReference type="Proteomes" id="UP000332933"/>
    </source>
</evidence>
<keyword evidence="3" id="KW-0472">Membrane</keyword>
<dbReference type="EMBL" id="VJMH01000017">
    <property type="protein sequence ID" value="KAF0720359.1"/>
    <property type="molecule type" value="Genomic_DNA"/>
</dbReference>
<dbReference type="InterPro" id="IPR001563">
    <property type="entry name" value="Peptidase_S10"/>
</dbReference>
<dbReference type="Gene3D" id="3.40.50.1820">
    <property type="entry name" value="alpha/beta hydrolase"/>
    <property type="match status" value="1"/>
</dbReference>
<dbReference type="EMBL" id="CAADRA010000017">
    <property type="protein sequence ID" value="VFT77595.1"/>
    <property type="molecule type" value="Genomic_DNA"/>
</dbReference>
<dbReference type="PANTHER" id="PTHR11802:SF201">
    <property type="entry name" value="CARBOXYPEPTIDASE"/>
    <property type="match status" value="1"/>
</dbReference>
<comment type="similarity">
    <text evidence="1 2">Belongs to the peptidase S10 family.</text>
</comment>
<dbReference type="AlphaFoldDB" id="A0A485K3F7"/>
<feature type="transmembrane region" description="Helical" evidence="3">
    <location>
        <begin position="557"/>
        <end position="575"/>
    </location>
</feature>
<keyword evidence="2" id="KW-0378">Hydrolase</keyword>
<gene>
    <name evidence="5" type="primary">Aste57867_370</name>
    <name evidence="4" type="ORF">As57867_000369</name>
    <name evidence="5" type="ORF">ASTE57867_370</name>
</gene>
<keyword evidence="6" id="KW-1185">Reference proteome</keyword>
<dbReference type="OrthoDB" id="443318at2759"/>
<dbReference type="InterPro" id="IPR029058">
    <property type="entry name" value="AB_hydrolase_fold"/>
</dbReference>
<keyword evidence="2" id="KW-0645">Protease</keyword>